<gene>
    <name evidence="4" type="ORF">C5745_15590</name>
</gene>
<keyword evidence="5" id="KW-1185">Reference proteome</keyword>
<feature type="domain" description="DUF4142" evidence="3">
    <location>
        <begin position="29"/>
        <end position="164"/>
    </location>
</feature>
<dbReference type="RefSeq" id="WP_105717939.1">
    <property type="nucleotide sequence ID" value="NZ_PVBQ01000014.1"/>
</dbReference>
<evidence type="ECO:0000259" key="3">
    <source>
        <dbReference type="Pfam" id="PF13628"/>
    </source>
</evidence>
<evidence type="ECO:0000256" key="1">
    <source>
        <dbReference type="SAM" id="MobiDB-lite"/>
    </source>
</evidence>
<evidence type="ECO:0000313" key="5">
    <source>
        <dbReference type="Proteomes" id="UP000239711"/>
    </source>
</evidence>
<evidence type="ECO:0000313" key="4">
    <source>
        <dbReference type="EMBL" id="PRD46396.1"/>
    </source>
</evidence>
<dbReference type="InterPro" id="IPR012347">
    <property type="entry name" value="Ferritin-like"/>
</dbReference>
<reference evidence="4 5" key="1">
    <citation type="submission" date="2018-02" db="EMBL/GenBank/DDBJ databases">
        <title>The draft genome of Sphingobacterium sp. 5JN-11.</title>
        <authorList>
            <person name="Liu L."/>
            <person name="Li L."/>
            <person name="Liang L."/>
            <person name="Zhang X."/>
            <person name="Wang T."/>
        </authorList>
    </citation>
    <scope>NUCLEOTIDE SEQUENCE [LARGE SCALE GENOMIC DNA]</scope>
    <source>
        <strain evidence="4 5">5JN-11</strain>
    </source>
</reference>
<feature type="chain" id="PRO_5015765869" description="DUF4142 domain-containing protein" evidence="2">
    <location>
        <begin position="25"/>
        <end position="186"/>
    </location>
</feature>
<organism evidence="4 5">
    <name type="scientific">Sphingobacterium haloxyli</name>
    <dbReference type="NCBI Taxonomy" id="2100533"/>
    <lineage>
        <taxon>Bacteria</taxon>
        <taxon>Pseudomonadati</taxon>
        <taxon>Bacteroidota</taxon>
        <taxon>Sphingobacteriia</taxon>
        <taxon>Sphingobacteriales</taxon>
        <taxon>Sphingobacteriaceae</taxon>
        <taxon>Sphingobacterium</taxon>
    </lineage>
</organism>
<proteinExistence type="predicted"/>
<dbReference type="PANTHER" id="PTHR38593">
    <property type="entry name" value="BLR2558 PROTEIN"/>
    <property type="match status" value="1"/>
</dbReference>
<name>A0A2S9J0T1_9SPHI</name>
<evidence type="ECO:0000256" key="2">
    <source>
        <dbReference type="SAM" id="SignalP"/>
    </source>
</evidence>
<feature type="region of interest" description="Disordered" evidence="1">
    <location>
        <begin position="165"/>
        <end position="186"/>
    </location>
</feature>
<dbReference type="Proteomes" id="UP000239711">
    <property type="component" value="Unassembled WGS sequence"/>
</dbReference>
<protein>
    <recommendedName>
        <fullName evidence="3">DUF4142 domain-containing protein</fullName>
    </recommendedName>
</protein>
<feature type="signal peptide" evidence="2">
    <location>
        <begin position="1"/>
        <end position="24"/>
    </location>
</feature>
<dbReference type="Gene3D" id="1.20.1260.10">
    <property type="match status" value="1"/>
</dbReference>
<dbReference type="InterPro" id="IPR025419">
    <property type="entry name" value="DUF4142"/>
</dbReference>
<dbReference type="OrthoDB" id="883203at2"/>
<feature type="compositionally biased region" description="Low complexity" evidence="1">
    <location>
        <begin position="168"/>
        <end position="177"/>
    </location>
</feature>
<comment type="caution">
    <text evidence="4">The sequence shown here is derived from an EMBL/GenBank/DDBJ whole genome shotgun (WGS) entry which is preliminary data.</text>
</comment>
<sequence length="186" mass="20842">MKRYLKYCFAVLGTVILFLPNISAQEANRDQEFLTKAVSSNQFEIALGTQALNQSENEEIKQYGQMLVNDHTKVLEELEEAAMSKKLVVPDGMEEDQASILKSLSVLTGTDFDRAFKDVAVKMHENAIALFENASNNLNDEEFRSWAAEKVPSLRSHLEKAKELQVTSSESHISSHSMEGDSIETL</sequence>
<keyword evidence="2" id="KW-0732">Signal</keyword>
<dbReference type="AlphaFoldDB" id="A0A2S9J0T1"/>
<accession>A0A2S9J0T1</accession>
<dbReference type="EMBL" id="PVBQ01000014">
    <property type="protein sequence ID" value="PRD46396.1"/>
    <property type="molecule type" value="Genomic_DNA"/>
</dbReference>
<dbReference type="Pfam" id="PF13628">
    <property type="entry name" value="DUF4142"/>
    <property type="match status" value="1"/>
</dbReference>
<dbReference type="PANTHER" id="PTHR38593:SF1">
    <property type="entry name" value="BLR2558 PROTEIN"/>
    <property type="match status" value="1"/>
</dbReference>